<evidence type="ECO:0000256" key="5">
    <source>
        <dbReference type="ARBA" id="ARBA00022801"/>
    </source>
</evidence>
<evidence type="ECO:0000256" key="1">
    <source>
        <dbReference type="ARBA" id="ARBA00006620"/>
    </source>
</evidence>
<evidence type="ECO:0000256" key="2">
    <source>
        <dbReference type="ARBA" id="ARBA00022649"/>
    </source>
</evidence>
<gene>
    <name evidence="8" type="ORF">Hs20B_16770</name>
</gene>
<dbReference type="Pfam" id="PF07927">
    <property type="entry name" value="HicA_toxin"/>
    <property type="match status" value="1"/>
</dbReference>
<dbReference type="InterPro" id="IPR012933">
    <property type="entry name" value="HicA_mRNA_interferase"/>
</dbReference>
<dbReference type="GO" id="GO:0016787">
    <property type="term" value="F:hydrolase activity"/>
    <property type="evidence" value="ECO:0007669"/>
    <property type="project" value="UniProtKB-KW"/>
</dbReference>
<dbReference type="GO" id="GO:0004519">
    <property type="term" value="F:endonuclease activity"/>
    <property type="evidence" value="ECO:0007669"/>
    <property type="project" value="UniProtKB-KW"/>
</dbReference>
<dbReference type="EMBL" id="BLLH01000011">
    <property type="protein sequence ID" value="GFH41279.1"/>
    <property type="molecule type" value="Genomic_DNA"/>
</dbReference>
<dbReference type="RefSeq" id="WP_172357607.1">
    <property type="nucleotide sequence ID" value="NZ_BLLH01000011.1"/>
</dbReference>
<sequence>MPMTVREAERLLLKAGFVEVRGAGKGSHRKFKKPGYPRPVNLTAHDKEISQTVEKSVRQAVGL</sequence>
<keyword evidence="4" id="KW-0255">Endonuclease</keyword>
<name>A0A6A0B770_9LACT</name>
<protein>
    <recommendedName>
        <fullName evidence="10">Toxin HicA</fullName>
    </recommendedName>
</protein>
<evidence type="ECO:0000256" key="3">
    <source>
        <dbReference type="ARBA" id="ARBA00022722"/>
    </source>
</evidence>
<keyword evidence="7" id="KW-0346">Stress response</keyword>
<evidence type="ECO:0000256" key="6">
    <source>
        <dbReference type="ARBA" id="ARBA00022884"/>
    </source>
</evidence>
<evidence type="ECO:0000313" key="9">
    <source>
        <dbReference type="Proteomes" id="UP000475928"/>
    </source>
</evidence>
<accession>A0A6A0B770</accession>
<dbReference type="InterPro" id="IPR038570">
    <property type="entry name" value="HicA_sf"/>
</dbReference>
<evidence type="ECO:0000256" key="7">
    <source>
        <dbReference type="ARBA" id="ARBA00023016"/>
    </source>
</evidence>
<reference evidence="8 9" key="1">
    <citation type="submission" date="2020-02" db="EMBL/GenBank/DDBJ databases">
        <title>Draft genome sequence of Lactococcus sp. Hs20B0-1.</title>
        <authorList>
            <person name="Noda S."/>
            <person name="Yuki M."/>
            <person name="Ohkuma M."/>
        </authorList>
    </citation>
    <scope>NUCLEOTIDE SEQUENCE [LARGE SCALE GENOMIC DNA]</scope>
    <source>
        <strain evidence="8 9">Hs20B0-1</strain>
    </source>
</reference>
<dbReference type="GO" id="GO:0003729">
    <property type="term" value="F:mRNA binding"/>
    <property type="evidence" value="ECO:0007669"/>
    <property type="project" value="InterPro"/>
</dbReference>
<dbReference type="Gene3D" id="3.30.920.30">
    <property type="entry name" value="Hypothetical protein"/>
    <property type="match status" value="1"/>
</dbReference>
<proteinExistence type="inferred from homology"/>
<dbReference type="AlphaFoldDB" id="A0A6A0B770"/>
<dbReference type="Proteomes" id="UP000475928">
    <property type="component" value="Unassembled WGS sequence"/>
</dbReference>
<comment type="similarity">
    <text evidence="1">Belongs to the HicA mRNA interferase family.</text>
</comment>
<dbReference type="SUPFAM" id="SSF54786">
    <property type="entry name" value="YcfA/nrd intein domain"/>
    <property type="match status" value="1"/>
</dbReference>
<evidence type="ECO:0008006" key="10">
    <source>
        <dbReference type="Google" id="ProtNLM"/>
    </source>
</evidence>
<evidence type="ECO:0000256" key="4">
    <source>
        <dbReference type="ARBA" id="ARBA00022759"/>
    </source>
</evidence>
<keyword evidence="9" id="KW-1185">Reference proteome</keyword>
<keyword evidence="3" id="KW-0540">Nuclease</keyword>
<keyword evidence="5" id="KW-0378">Hydrolase</keyword>
<evidence type="ECO:0000313" key="8">
    <source>
        <dbReference type="EMBL" id="GFH41279.1"/>
    </source>
</evidence>
<keyword evidence="2" id="KW-1277">Toxin-antitoxin system</keyword>
<comment type="caution">
    <text evidence="8">The sequence shown here is derived from an EMBL/GenBank/DDBJ whole genome shotgun (WGS) entry which is preliminary data.</text>
</comment>
<organism evidence="8 9">
    <name type="scientific">Pseudolactococcus insecticola</name>
    <dbReference type="NCBI Taxonomy" id="2709158"/>
    <lineage>
        <taxon>Bacteria</taxon>
        <taxon>Bacillati</taxon>
        <taxon>Bacillota</taxon>
        <taxon>Bacilli</taxon>
        <taxon>Lactobacillales</taxon>
        <taxon>Streptococcaceae</taxon>
        <taxon>Pseudolactococcus</taxon>
    </lineage>
</organism>
<keyword evidence="6" id="KW-0694">RNA-binding</keyword>